<reference evidence="1 2" key="2">
    <citation type="journal article" date="2011" name="ISME J.">
        <title>RNA-seq reveals cooperative metabolic interactions between two termite-gut spirochete species in co-culture.</title>
        <authorList>
            <person name="Rosenthal A.Z."/>
            <person name="Matson E.G."/>
            <person name="Eldar A."/>
            <person name="Leadbetter J.R."/>
        </authorList>
    </citation>
    <scope>NUCLEOTIDE SEQUENCE [LARGE SCALE GENOMIC DNA]</scope>
    <source>
        <strain evidence="2">ATCC BAA-888 / DSM 13862 / ZAS-9</strain>
    </source>
</reference>
<name>F5YA69_LEAAZ</name>
<dbReference type="KEGG" id="taz:TREAZ_0764"/>
<protein>
    <submittedName>
        <fullName evidence="1">Uncharacterized protein</fullName>
    </submittedName>
</protein>
<dbReference type="STRING" id="545695.TREAZ_0764"/>
<dbReference type="HOGENOM" id="CLU_094598_1_0_12"/>
<dbReference type="eggNOG" id="ENOG5033HN8">
    <property type="taxonomic scope" value="Bacteria"/>
</dbReference>
<reference evidence="2" key="1">
    <citation type="submission" date="2009-12" db="EMBL/GenBank/DDBJ databases">
        <title>Complete sequence of Treponema azotonutricium strain ZAS-9.</title>
        <authorList>
            <person name="Tetu S.G."/>
            <person name="Matson E."/>
            <person name="Ren Q."/>
            <person name="Seshadri R."/>
            <person name="Elbourne L."/>
            <person name="Hassan K.A."/>
            <person name="Durkin A."/>
            <person name="Radune D."/>
            <person name="Mohamoud Y."/>
            <person name="Shay R."/>
            <person name="Jin S."/>
            <person name="Zhang X."/>
            <person name="Lucey K."/>
            <person name="Ballor N.R."/>
            <person name="Ottesen E."/>
            <person name="Rosenthal R."/>
            <person name="Allen A."/>
            <person name="Leadbetter J.R."/>
            <person name="Paulsen I.T."/>
        </authorList>
    </citation>
    <scope>NUCLEOTIDE SEQUENCE [LARGE SCALE GENOMIC DNA]</scope>
    <source>
        <strain evidence="2">ATCC BAA-888 / DSM 13862 / ZAS-9</strain>
    </source>
</reference>
<dbReference type="InParanoid" id="F5YA69"/>
<sequence length="209" mass="23910">MQSFLKADNKMMKTLKSPLFLGLLLIAFLCPVSAQETFDVIIQEPQKPHLAPETPEPLPRTYRELSLGMGLDDLKAALQKDSLFTFRGDRDVSFLPVREQTLIETTGLSFIRRAFFQLVDGKSFIMAFALDTRLVDHYSVFTSFVKKYGEPSALSPSETVWENDETRVSIERPLTVKYIDKAVFNGLIDESKALESRQLFLRQEFLNDF</sequence>
<dbReference type="Proteomes" id="UP000009222">
    <property type="component" value="Chromosome"/>
</dbReference>
<accession>F5YA69</accession>
<dbReference type="EMBL" id="CP001841">
    <property type="protein sequence ID" value="AEF80767.1"/>
    <property type="molecule type" value="Genomic_DNA"/>
</dbReference>
<dbReference type="AlphaFoldDB" id="F5YA69"/>
<proteinExistence type="predicted"/>
<evidence type="ECO:0000313" key="2">
    <source>
        <dbReference type="Proteomes" id="UP000009222"/>
    </source>
</evidence>
<organism evidence="1 2">
    <name type="scientific">Leadbettera azotonutricia (strain ATCC BAA-888 / DSM 13862 / ZAS-9)</name>
    <name type="common">Treponema azotonutricium</name>
    <dbReference type="NCBI Taxonomy" id="545695"/>
    <lineage>
        <taxon>Bacteria</taxon>
        <taxon>Pseudomonadati</taxon>
        <taxon>Spirochaetota</taxon>
        <taxon>Spirochaetia</taxon>
        <taxon>Spirochaetales</taxon>
        <taxon>Breznakiellaceae</taxon>
        <taxon>Leadbettera</taxon>
    </lineage>
</organism>
<keyword evidence="2" id="KW-1185">Reference proteome</keyword>
<evidence type="ECO:0000313" key="1">
    <source>
        <dbReference type="EMBL" id="AEF80767.1"/>
    </source>
</evidence>
<gene>
    <name evidence="1" type="ordered locus">TREAZ_0764</name>
</gene>